<evidence type="ECO:0000313" key="2">
    <source>
        <dbReference type="EMBL" id="KAK4562987.1"/>
    </source>
</evidence>
<dbReference type="InterPro" id="IPR026960">
    <property type="entry name" value="RVT-Znf"/>
</dbReference>
<accession>A0AAN7E4N1</accession>
<comment type="caution">
    <text evidence="2">The sequence shown here is derived from an EMBL/GenBank/DDBJ whole genome shotgun (WGS) entry which is preliminary data.</text>
</comment>
<evidence type="ECO:0000313" key="3">
    <source>
        <dbReference type="Proteomes" id="UP001324115"/>
    </source>
</evidence>
<sequence>MLAKQAWRILSNPTSLVTWVLKSKYFPTGDVLNAKLGSLPSYSWRSIYSSLEVIKNGSRWRVGNGKLIHIWDDRWLPTLSTYKVISPPNGNPEFPMVSALINPITKWWNVNLVRATFLPFEADTILRIPLTHNMLEDKIIWLGNNQGEFTVKSAYHIAYNLIEAKKDGECSSGDPYKSLWKRLWHLNLPAKVKIFAWRACVNGLPTMEAICSRGISNNSGCPICEKAPESINHALLSCDFSTLVWNQWSENPLGTQEVRWSFIDSAMFILSHHSQPDLEFFFGIAWAIWYNRNKVVHEESCLSHQQVWQLAKSVVEDFSNAVDWDFSQGLFLSNGTPHPQVFSRLTLMGQSRIMVGTLVLE</sequence>
<dbReference type="Proteomes" id="UP001324115">
    <property type="component" value="Unassembled WGS sequence"/>
</dbReference>
<keyword evidence="3" id="KW-1185">Reference proteome</keyword>
<gene>
    <name evidence="2" type="ORF">RGQ29_005465</name>
</gene>
<dbReference type="AlphaFoldDB" id="A0AAN7E4N1"/>
<protein>
    <recommendedName>
        <fullName evidence="1">Reverse transcriptase zinc-binding domain-containing protein</fullName>
    </recommendedName>
</protein>
<reference evidence="2 3" key="1">
    <citation type="journal article" date="2023" name="G3 (Bethesda)">
        <title>A haplotype-resolved chromosome-scale genome for Quercus rubra L. provides insights into the genetics of adaptive traits for red oak species.</title>
        <authorList>
            <person name="Kapoor B."/>
            <person name="Jenkins J."/>
            <person name="Schmutz J."/>
            <person name="Zhebentyayeva T."/>
            <person name="Kuelheim C."/>
            <person name="Coggeshall M."/>
            <person name="Heim C."/>
            <person name="Lasky J.R."/>
            <person name="Leites L."/>
            <person name="Islam-Faridi N."/>
            <person name="Romero-Severson J."/>
            <person name="DeLeo V.L."/>
            <person name="Lucas S.M."/>
            <person name="Lazic D."/>
            <person name="Gailing O."/>
            <person name="Carlson J."/>
            <person name="Staton M."/>
        </authorList>
    </citation>
    <scope>NUCLEOTIDE SEQUENCE [LARGE SCALE GENOMIC DNA]</scope>
    <source>
        <strain evidence="2">Pseudo-F2</strain>
    </source>
</reference>
<name>A0AAN7E4N1_QUERU</name>
<dbReference type="PANTHER" id="PTHR36617">
    <property type="entry name" value="PROTEIN, PUTATIVE-RELATED"/>
    <property type="match status" value="1"/>
</dbReference>
<proteinExistence type="predicted"/>
<dbReference type="EMBL" id="JAXUIC010000011">
    <property type="protein sequence ID" value="KAK4562987.1"/>
    <property type="molecule type" value="Genomic_DNA"/>
</dbReference>
<organism evidence="2 3">
    <name type="scientific">Quercus rubra</name>
    <name type="common">Northern red oak</name>
    <name type="synonym">Quercus borealis</name>
    <dbReference type="NCBI Taxonomy" id="3512"/>
    <lineage>
        <taxon>Eukaryota</taxon>
        <taxon>Viridiplantae</taxon>
        <taxon>Streptophyta</taxon>
        <taxon>Embryophyta</taxon>
        <taxon>Tracheophyta</taxon>
        <taxon>Spermatophyta</taxon>
        <taxon>Magnoliopsida</taxon>
        <taxon>eudicotyledons</taxon>
        <taxon>Gunneridae</taxon>
        <taxon>Pentapetalae</taxon>
        <taxon>rosids</taxon>
        <taxon>fabids</taxon>
        <taxon>Fagales</taxon>
        <taxon>Fagaceae</taxon>
        <taxon>Quercus</taxon>
    </lineage>
</organism>
<dbReference type="PANTHER" id="PTHR36617:SF15">
    <property type="entry name" value="REVERSE TRANSCRIPTASE ZINC-BINDING DOMAIN-CONTAINING PROTEIN"/>
    <property type="match status" value="1"/>
</dbReference>
<evidence type="ECO:0000259" key="1">
    <source>
        <dbReference type="Pfam" id="PF13966"/>
    </source>
</evidence>
<dbReference type="Pfam" id="PF13966">
    <property type="entry name" value="zf-RVT"/>
    <property type="match status" value="1"/>
</dbReference>
<feature type="domain" description="Reverse transcriptase zinc-binding" evidence="1">
    <location>
        <begin position="149"/>
        <end position="245"/>
    </location>
</feature>